<sequence length="161" mass="17875">MALSDSHLAALQSRLNYIAEIVDMIAEWSDARDRSILSLLDDIENDVLVIIGSESKPDEEDSTYIMHCSWTSDASKAGMYESLPKKVAAIMTLGIGKILLPAADVEKWVLNWRAAMQELLAAFTRSANLDQAMGRLMGLDIMLTNLLSFIAAMRLNPMIER</sequence>
<dbReference type="RefSeq" id="WP_150984754.1">
    <property type="nucleotide sequence ID" value="NZ_CP062806.1"/>
</dbReference>
<name>A0A643FYR6_9BURK</name>
<organism evidence="1 2">
    <name type="scientific">Cupriavidus basilensis</name>
    <dbReference type="NCBI Taxonomy" id="68895"/>
    <lineage>
        <taxon>Bacteria</taxon>
        <taxon>Pseudomonadati</taxon>
        <taxon>Pseudomonadota</taxon>
        <taxon>Betaproteobacteria</taxon>
        <taxon>Burkholderiales</taxon>
        <taxon>Burkholderiaceae</taxon>
        <taxon>Cupriavidus</taxon>
    </lineage>
</organism>
<dbReference type="EMBL" id="CP062806">
    <property type="protein sequence ID" value="QOT82142.1"/>
    <property type="molecule type" value="Genomic_DNA"/>
</dbReference>
<accession>A0A643FYR6</accession>
<keyword evidence="1" id="KW-0614">Plasmid</keyword>
<evidence type="ECO:0000313" key="1">
    <source>
        <dbReference type="EMBL" id="QOT82142.1"/>
    </source>
</evidence>
<dbReference type="Proteomes" id="UP000397656">
    <property type="component" value="Plasmid pRK1-2"/>
</dbReference>
<dbReference type="GeneID" id="98406839"/>
<geneLocation type="plasmid" evidence="1 2">
    <name>pRK1-2</name>
</geneLocation>
<proteinExistence type="predicted"/>
<evidence type="ECO:0000313" key="2">
    <source>
        <dbReference type="Proteomes" id="UP000397656"/>
    </source>
</evidence>
<dbReference type="AlphaFoldDB" id="A0A643FYR6"/>
<gene>
    <name evidence="1" type="ORF">F7R26_038370</name>
</gene>
<protein>
    <submittedName>
        <fullName evidence="1">Uncharacterized protein</fullName>
    </submittedName>
</protein>
<reference evidence="1 2" key="1">
    <citation type="submission" date="2020-10" db="EMBL/GenBank/DDBJ databases">
        <title>Complete genome sequence of Cupriavidus basilensis CCUG 49340T.</title>
        <authorList>
            <person name="Salva-Serra F."/>
            <person name="Donoso R.A."/>
            <person name="Cho K.H."/>
            <person name="Yoo J.A."/>
            <person name="Lee K."/>
            <person name="Yoon S.-H."/>
            <person name="Perez-Pantoja D."/>
            <person name="Moore E.R.B."/>
        </authorList>
    </citation>
    <scope>NUCLEOTIDE SEQUENCE [LARGE SCALE GENOMIC DNA]</scope>
    <source>
        <strain evidence="2">CCUG 49340</strain>
        <plasmid evidence="1 2">pRK1-2</plasmid>
    </source>
</reference>